<evidence type="ECO:0008006" key="4">
    <source>
        <dbReference type="Google" id="ProtNLM"/>
    </source>
</evidence>
<dbReference type="EMBL" id="LVWE01000032">
    <property type="protein sequence ID" value="OAD45174.1"/>
    <property type="molecule type" value="Genomic_DNA"/>
</dbReference>
<gene>
    <name evidence="2" type="ORF">LPB303_09595</name>
</gene>
<dbReference type="Proteomes" id="UP000076923">
    <property type="component" value="Unassembled WGS sequence"/>
</dbReference>
<feature type="signal peptide" evidence="1">
    <location>
        <begin position="1"/>
        <end position="23"/>
    </location>
</feature>
<dbReference type="OrthoDB" id="834772at2"/>
<dbReference type="SUPFAM" id="SSF63825">
    <property type="entry name" value="YWTD domain"/>
    <property type="match status" value="1"/>
</dbReference>
<name>A0A176TBG4_9FLAO</name>
<dbReference type="RefSeq" id="WP_068449805.1">
    <property type="nucleotide sequence ID" value="NZ_CP150660.1"/>
</dbReference>
<evidence type="ECO:0000313" key="2">
    <source>
        <dbReference type="EMBL" id="OAD45174.1"/>
    </source>
</evidence>
<proteinExistence type="predicted"/>
<protein>
    <recommendedName>
        <fullName evidence="4">NHL repeat containing protein</fullName>
    </recommendedName>
</protein>
<comment type="caution">
    <text evidence="2">The sequence shown here is derived from an EMBL/GenBank/DDBJ whole genome shotgun (WGS) entry which is preliminary data.</text>
</comment>
<keyword evidence="1" id="KW-0732">Signal</keyword>
<evidence type="ECO:0000256" key="1">
    <source>
        <dbReference type="SAM" id="SignalP"/>
    </source>
</evidence>
<evidence type="ECO:0000313" key="3">
    <source>
        <dbReference type="Proteomes" id="UP000076923"/>
    </source>
</evidence>
<dbReference type="AlphaFoldDB" id="A0A176TBG4"/>
<dbReference type="STRING" id="1333662.LPB303_09595"/>
<organism evidence="2 3">
    <name type="scientific">Polaribacter atrinae</name>
    <dbReference type="NCBI Taxonomy" id="1333662"/>
    <lineage>
        <taxon>Bacteria</taxon>
        <taxon>Pseudomonadati</taxon>
        <taxon>Bacteroidota</taxon>
        <taxon>Flavobacteriia</taxon>
        <taxon>Flavobacteriales</taxon>
        <taxon>Flavobacteriaceae</taxon>
    </lineage>
</organism>
<reference evidence="2 3" key="1">
    <citation type="submission" date="2016-02" db="EMBL/GenBank/DDBJ databases">
        <title>Draft genome sequence of Polaribacter atrinae KACC17473.</title>
        <authorList>
            <person name="Shin S.-K."/>
            <person name="Yi H."/>
        </authorList>
    </citation>
    <scope>NUCLEOTIDE SEQUENCE [LARGE SCALE GENOMIC DNA]</scope>
    <source>
        <strain evidence="2 3">KACC 17473</strain>
    </source>
</reference>
<keyword evidence="3" id="KW-1185">Reference proteome</keyword>
<dbReference type="PROSITE" id="PS51257">
    <property type="entry name" value="PROKAR_LIPOPROTEIN"/>
    <property type="match status" value="1"/>
</dbReference>
<sequence length="342" mass="36171">MKTIKTLAILCVAAIGLSSCSNNDNEVTTLLSTNLLFTSNNSDGNVNIYNVNNLNAVTKSTLTTSSTAADGIYYNGDEDLVVQSSRSTFGLEGYTGITASTSIISTNITANVTGSLDMASPRELAVNENFYVVADNADADGNTDTKDGKLFIYTKNGDQFTLRNTITTNFKLWGIIFIGNDLYAIADTTNELAVFSNFLNNTSTTTVDATKQIAIEGIVRTHGLTYDAATDTMVLTDIGDAANGQDDGGFQVIENFTSKFSGTTNESTLAITEQTRVSGTNTLMGNPVDVAYDGETKTVFIAEAGNGGGRILAFNNINSGGNLTPVYNSDLAAASAVFLYKN</sequence>
<feature type="chain" id="PRO_5008049768" description="NHL repeat containing protein" evidence="1">
    <location>
        <begin position="24"/>
        <end position="342"/>
    </location>
</feature>
<accession>A0A176TBG4</accession>